<evidence type="ECO:0000313" key="2">
    <source>
        <dbReference type="Proteomes" id="UP000800041"/>
    </source>
</evidence>
<evidence type="ECO:0008006" key="3">
    <source>
        <dbReference type="Google" id="ProtNLM"/>
    </source>
</evidence>
<accession>A0A6G1GZ37</accession>
<name>A0A6G1GZ37_9PEZI</name>
<evidence type="ECO:0000313" key="1">
    <source>
        <dbReference type="EMBL" id="KAF1986057.1"/>
    </source>
</evidence>
<feature type="non-terminal residue" evidence="1">
    <location>
        <position position="1"/>
    </location>
</feature>
<dbReference type="EMBL" id="ML977159">
    <property type="protein sequence ID" value="KAF1986057.1"/>
    <property type="molecule type" value="Genomic_DNA"/>
</dbReference>
<sequence length="82" mass="9317">IELAIAALNSQESPNIAATAREFGIIPSTLYRRFKGKTVSRADYTPYNRLLNDNEEKILVQFINLLSNRSLPPTVHIYKINL</sequence>
<gene>
    <name evidence="1" type="ORF">K402DRAFT_333464</name>
</gene>
<dbReference type="OrthoDB" id="3942738at2759"/>
<protein>
    <recommendedName>
        <fullName evidence="3">HTH psq-type domain-containing protein</fullName>
    </recommendedName>
</protein>
<organism evidence="1 2">
    <name type="scientific">Aulographum hederae CBS 113979</name>
    <dbReference type="NCBI Taxonomy" id="1176131"/>
    <lineage>
        <taxon>Eukaryota</taxon>
        <taxon>Fungi</taxon>
        <taxon>Dikarya</taxon>
        <taxon>Ascomycota</taxon>
        <taxon>Pezizomycotina</taxon>
        <taxon>Dothideomycetes</taxon>
        <taxon>Pleosporomycetidae</taxon>
        <taxon>Aulographales</taxon>
        <taxon>Aulographaceae</taxon>
    </lineage>
</organism>
<keyword evidence="2" id="KW-1185">Reference proteome</keyword>
<proteinExistence type="predicted"/>
<dbReference type="AlphaFoldDB" id="A0A6G1GZ37"/>
<reference evidence="1" key="1">
    <citation type="journal article" date="2020" name="Stud. Mycol.">
        <title>101 Dothideomycetes genomes: a test case for predicting lifestyles and emergence of pathogens.</title>
        <authorList>
            <person name="Haridas S."/>
            <person name="Albert R."/>
            <person name="Binder M."/>
            <person name="Bloem J."/>
            <person name="Labutti K."/>
            <person name="Salamov A."/>
            <person name="Andreopoulos B."/>
            <person name="Baker S."/>
            <person name="Barry K."/>
            <person name="Bills G."/>
            <person name="Bluhm B."/>
            <person name="Cannon C."/>
            <person name="Castanera R."/>
            <person name="Culley D."/>
            <person name="Daum C."/>
            <person name="Ezra D."/>
            <person name="Gonzalez J."/>
            <person name="Henrissat B."/>
            <person name="Kuo A."/>
            <person name="Liang C."/>
            <person name="Lipzen A."/>
            <person name="Lutzoni F."/>
            <person name="Magnuson J."/>
            <person name="Mondo S."/>
            <person name="Nolan M."/>
            <person name="Ohm R."/>
            <person name="Pangilinan J."/>
            <person name="Park H.-J."/>
            <person name="Ramirez L."/>
            <person name="Alfaro M."/>
            <person name="Sun H."/>
            <person name="Tritt A."/>
            <person name="Yoshinaga Y."/>
            <person name="Zwiers L.-H."/>
            <person name="Turgeon B."/>
            <person name="Goodwin S."/>
            <person name="Spatafora J."/>
            <person name="Crous P."/>
            <person name="Grigoriev I."/>
        </authorList>
    </citation>
    <scope>NUCLEOTIDE SEQUENCE</scope>
    <source>
        <strain evidence="1">CBS 113979</strain>
    </source>
</reference>
<dbReference type="Proteomes" id="UP000800041">
    <property type="component" value="Unassembled WGS sequence"/>
</dbReference>